<dbReference type="STRING" id="188477.A0A433TZV1"/>
<dbReference type="AlphaFoldDB" id="A0A433TZV1"/>
<reference evidence="1 2" key="1">
    <citation type="submission" date="2019-01" db="EMBL/GenBank/DDBJ databases">
        <title>A draft genome assembly of the solar-powered sea slug Elysia chlorotica.</title>
        <authorList>
            <person name="Cai H."/>
            <person name="Li Q."/>
            <person name="Fang X."/>
            <person name="Li J."/>
            <person name="Curtis N.E."/>
            <person name="Altenburger A."/>
            <person name="Shibata T."/>
            <person name="Feng M."/>
            <person name="Maeda T."/>
            <person name="Schwartz J.A."/>
            <person name="Shigenobu S."/>
            <person name="Lundholm N."/>
            <person name="Nishiyama T."/>
            <person name="Yang H."/>
            <person name="Hasebe M."/>
            <person name="Li S."/>
            <person name="Pierce S.K."/>
            <person name="Wang J."/>
        </authorList>
    </citation>
    <scope>NUCLEOTIDE SEQUENCE [LARGE SCALE GENOMIC DNA]</scope>
    <source>
        <strain evidence="1">EC2010</strain>
        <tissue evidence="1">Whole organism of an adult</tissue>
    </source>
</reference>
<gene>
    <name evidence="1" type="ORF">EGW08_005107</name>
</gene>
<proteinExistence type="predicted"/>
<dbReference type="Proteomes" id="UP000271974">
    <property type="component" value="Unassembled WGS sequence"/>
</dbReference>
<protein>
    <submittedName>
        <fullName evidence="1">Uncharacterized protein</fullName>
    </submittedName>
</protein>
<keyword evidence="2" id="KW-1185">Reference proteome</keyword>
<sequence>MLSALLKPTLSPDRRKNFVNLMLKGRPHEAWITALKPLPNIFIKVNNPHCHYQTKIHVKKAETPCWTFSYCRTVPQFVKRFQANISRYYHCWYAQAFRPRSNPYLSSSRHCSTWAKTRRNRPHSMYILQPIQEARHLSSSVLSSHGSTPASQLVLNTENCETPETLMESINCQINDNSLLDHQIASVANQYRKLVFASLSLPYLSDNFHFRMSQIEFTASASEKVKKMTTDPKWEHFMSFIASRLDSLPLGDQAALLNCLSSLFVSSESKVCRILLDNCLTNIGDLTLKQLVLVSDVCCKVQDNCAIKEKIRDTLHAVMSNCQAGEIDISNLCCALVNVRSVLGEETLKLFGKIVKSKLELDSSSISPGILVKAYQLFIAEGLLYLQDLELDSLHSMMREVMCLNDLPVMGANLASSVEHPWPISHLLTTVSEFCKADLEACLHASTSVKKFVSFAKLSYCLESIDADLLLCVIREADIFLLVQMIGHHMAVNLSDRATIQTYHDRFLQLSPGLGNILDREQSSQEIMLKFFRLMSRVGIEPDSRLTEPVSSALGFDAGRASLDTPPAVVEILYQSASETLGSDSLLSLSDLSTLIQLAPKLTMGSMLLLSQRLDEIFEMPHRSGQVKKQTQKLRTEIRKLFLERLAEADDLPTSLFGAECNRNSFPQPRTLCLGLFEDLLSSLNRFVISGKKYANNCLGALAVLDLTSKPYPFYQEELLEELSAFVIRECPRSLTPACQVLTALASAGYLPRDCDHFIDWLWSLVGCMLEDETIDKSLLVQMAYNMSVLGLFHDRLLVNIFSLRFIGDLHAELRDKGSAERGRAHECLELLSRSVAIECPHLAVPCLYQPNNDRNKHSPRMSRRDSQYVEKVVASLTRLCPDGHCVIAPSQSPYSHHI</sequence>
<name>A0A433TZV1_ELYCH</name>
<evidence type="ECO:0000313" key="1">
    <source>
        <dbReference type="EMBL" id="RUS87107.1"/>
    </source>
</evidence>
<accession>A0A433TZV1</accession>
<comment type="caution">
    <text evidence="1">The sequence shown here is derived from an EMBL/GenBank/DDBJ whole genome shotgun (WGS) entry which is preliminary data.</text>
</comment>
<feature type="non-terminal residue" evidence="1">
    <location>
        <position position="899"/>
    </location>
</feature>
<evidence type="ECO:0000313" key="2">
    <source>
        <dbReference type="Proteomes" id="UP000271974"/>
    </source>
</evidence>
<dbReference type="EMBL" id="RQTK01000119">
    <property type="protein sequence ID" value="RUS87107.1"/>
    <property type="molecule type" value="Genomic_DNA"/>
</dbReference>
<dbReference type="OrthoDB" id="385235at2759"/>
<organism evidence="1 2">
    <name type="scientific">Elysia chlorotica</name>
    <name type="common">Eastern emerald elysia</name>
    <name type="synonym">Sea slug</name>
    <dbReference type="NCBI Taxonomy" id="188477"/>
    <lineage>
        <taxon>Eukaryota</taxon>
        <taxon>Metazoa</taxon>
        <taxon>Spiralia</taxon>
        <taxon>Lophotrochozoa</taxon>
        <taxon>Mollusca</taxon>
        <taxon>Gastropoda</taxon>
        <taxon>Heterobranchia</taxon>
        <taxon>Euthyneura</taxon>
        <taxon>Panpulmonata</taxon>
        <taxon>Sacoglossa</taxon>
        <taxon>Placobranchoidea</taxon>
        <taxon>Plakobranchidae</taxon>
        <taxon>Elysia</taxon>
    </lineage>
</organism>